<name>A0A448X435_9PLAT</name>
<sequence>MAWRPNCHLGRTVERPESLWSRLSSSIWLVGSRSDEGSTEVSRIFSKKRVNASAKGSLLKSNQRHLKLSIVRKTGDVDFAHVTRTLFRSIHVSIVHTHRCAVTSLHSRQGVP</sequence>
<protein>
    <submittedName>
        <fullName evidence="1">Uncharacterized protein</fullName>
    </submittedName>
</protein>
<reference evidence="1" key="1">
    <citation type="submission" date="2018-11" db="EMBL/GenBank/DDBJ databases">
        <authorList>
            <consortium name="Pathogen Informatics"/>
        </authorList>
    </citation>
    <scope>NUCLEOTIDE SEQUENCE</scope>
</reference>
<evidence type="ECO:0000313" key="2">
    <source>
        <dbReference type="Proteomes" id="UP000784294"/>
    </source>
</evidence>
<proteinExistence type="predicted"/>
<dbReference type="Proteomes" id="UP000784294">
    <property type="component" value="Unassembled WGS sequence"/>
</dbReference>
<evidence type="ECO:0000313" key="1">
    <source>
        <dbReference type="EMBL" id="VEL27544.1"/>
    </source>
</evidence>
<gene>
    <name evidence="1" type="ORF">PXEA_LOCUS20984</name>
</gene>
<dbReference type="AlphaFoldDB" id="A0A448X435"/>
<comment type="caution">
    <text evidence="1">The sequence shown here is derived from an EMBL/GenBank/DDBJ whole genome shotgun (WGS) entry which is preliminary data.</text>
</comment>
<accession>A0A448X435</accession>
<keyword evidence="2" id="KW-1185">Reference proteome</keyword>
<dbReference type="EMBL" id="CAAALY010087956">
    <property type="protein sequence ID" value="VEL27544.1"/>
    <property type="molecule type" value="Genomic_DNA"/>
</dbReference>
<organism evidence="1 2">
    <name type="scientific">Protopolystoma xenopodis</name>
    <dbReference type="NCBI Taxonomy" id="117903"/>
    <lineage>
        <taxon>Eukaryota</taxon>
        <taxon>Metazoa</taxon>
        <taxon>Spiralia</taxon>
        <taxon>Lophotrochozoa</taxon>
        <taxon>Platyhelminthes</taxon>
        <taxon>Monogenea</taxon>
        <taxon>Polyopisthocotylea</taxon>
        <taxon>Polystomatidea</taxon>
        <taxon>Polystomatidae</taxon>
        <taxon>Protopolystoma</taxon>
    </lineage>
</organism>